<dbReference type="EMBL" id="CAJOBJ010117547">
    <property type="protein sequence ID" value="CAF4660357.1"/>
    <property type="molecule type" value="Genomic_DNA"/>
</dbReference>
<dbReference type="PROSITE" id="PS00018">
    <property type="entry name" value="EF_HAND_1"/>
    <property type="match status" value="1"/>
</dbReference>
<feature type="domain" description="EF-hand" evidence="2">
    <location>
        <begin position="66"/>
        <end position="93"/>
    </location>
</feature>
<sequence>MVQQQLNELLNEPISEQYQRHFRKYFGGNITTKTFTIHEFAHLFQVTSLLTRLLWISPMSVKAFILFKLFDVNDDGNISIEEIRLFYEHYLSELRFSNEQNRLNGVGDVFLHRLFPRNGEQNQQEELNFIDFFNKIHPF</sequence>
<dbReference type="Proteomes" id="UP000681720">
    <property type="component" value="Unassembled WGS sequence"/>
</dbReference>
<dbReference type="InterPro" id="IPR018247">
    <property type="entry name" value="EF_Hand_1_Ca_BS"/>
</dbReference>
<dbReference type="SUPFAM" id="SSF47473">
    <property type="entry name" value="EF-hand"/>
    <property type="match status" value="1"/>
</dbReference>
<dbReference type="Proteomes" id="UP000663842">
    <property type="component" value="Unassembled WGS sequence"/>
</dbReference>
<dbReference type="InterPro" id="IPR011992">
    <property type="entry name" value="EF-hand-dom_pair"/>
</dbReference>
<organism evidence="3 5">
    <name type="scientific">Rotaria magnacalcarata</name>
    <dbReference type="NCBI Taxonomy" id="392030"/>
    <lineage>
        <taxon>Eukaryota</taxon>
        <taxon>Metazoa</taxon>
        <taxon>Spiralia</taxon>
        <taxon>Gnathifera</taxon>
        <taxon>Rotifera</taxon>
        <taxon>Eurotatoria</taxon>
        <taxon>Bdelloidea</taxon>
        <taxon>Philodinida</taxon>
        <taxon>Philodinidae</taxon>
        <taxon>Rotaria</taxon>
    </lineage>
</organism>
<evidence type="ECO:0000313" key="4">
    <source>
        <dbReference type="EMBL" id="CAF4660357.1"/>
    </source>
</evidence>
<dbReference type="Gene3D" id="1.10.238.10">
    <property type="entry name" value="EF-hand"/>
    <property type="match status" value="1"/>
</dbReference>
<dbReference type="PROSITE" id="PS50222">
    <property type="entry name" value="EF_HAND_2"/>
    <property type="match status" value="1"/>
</dbReference>
<dbReference type="InterPro" id="IPR002048">
    <property type="entry name" value="EF_hand_dom"/>
</dbReference>
<protein>
    <recommendedName>
        <fullName evidence="2">EF-hand domain-containing protein</fullName>
    </recommendedName>
</protein>
<proteinExistence type="predicted"/>
<dbReference type="GO" id="GO:0005509">
    <property type="term" value="F:calcium ion binding"/>
    <property type="evidence" value="ECO:0007669"/>
    <property type="project" value="InterPro"/>
</dbReference>
<dbReference type="AlphaFoldDB" id="A0A819RSG0"/>
<accession>A0A819RSG0</accession>
<reference evidence="3" key="1">
    <citation type="submission" date="2021-02" db="EMBL/GenBank/DDBJ databases">
        <authorList>
            <person name="Nowell W R."/>
        </authorList>
    </citation>
    <scope>NUCLEOTIDE SEQUENCE</scope>
</reference>
<comment type="caution">
    <text evidence="3">The sequence shown here is derived from an EMBL/GenBank/DDBJ whole genome shotgun (WGS) entry which is preliminary data.</text>
</comment>
<gene>
    <name evidence="4" type="ORF">GIL414_LOCUS41455</name>
    <name evidence="3" type="ORF">UXM345_LOCUS19285</name>
</gene>
<evidence type="ECO:0000256" key="1">
    <source>
        <dbReference type="ARBA" id="ARBA00022837"/>
    </source>
</evidence>
<evidence type="ECO:0000259" key="2">
    <source>
        <dbReference type="PROSITE" id="PS50222"/>
    </source>
</evidence>
<keyword evidence="1" id="KW-0106">Calcium</keyword>
<evidence type="ECO:0000313" key="5">
    <source>
        <dbReference type="Proteomes" id="UP000663842"/>
    </source>
</evidence>
<evidence type="ECO:0000313" key="3">
    <source>
        <dbReference type="EMBL" id="CAF4051998.1"/>
    </source>
</evidence>
<name>A0A819RSG0_9BILA</name>
<dbReference type="EMBL" id="CAJOBF010002714">
    <property type="protein sequence ID" value="CAF4051998.1"/>
    <property type="molecule type" value="Genomic_DNA"/>
</dbReference>